<keyword evidence="2" id="KW-0408">Iron</keyword>
<evidence type="ECO:0000256" key="3">
    <source>
        <dbReference type="ARBA" id="ARBA00023014"/>
    </source>
</evidence>
<dbReference type="GO" id="GO:0016491">
    <property type="term" value="F:oxidoreductase activity"/>
    <property type="evidence" value="ECO:0007669"/>
    <property type="project" value="InterPro"/>
</dbReference>
<dbReference type="InterPro" id="IPR001433">
    <property type="entry name" value="OxRdtase_FAD/NAD-bd"/>
</dbReference>
<comment type="cofactor">
    <cofactor evidence="1">
        <name>FAD</name>
        <dbReference type="ChEBI" id="CHEBI:57692"/>
    </cofactor>
</comment>
<sequence length="282" mass="30088">MGDGSGLGPPGAWGPGDGNGHGRPGDPGTLGNGAPLPTEWTATVVGHHRIRHDLAVIRLIGEFVPFVAGQSVEVTVPQQPSMRRRLSPALPPSLDGKLEFHVRTVPGGWCSGSIVADTRPGDEWQIRSPLGGFTIDPAGDEVVMIAGGTGLAPMRAQILDLARAPEPPRTYLFFGGHTPRDLYASDMLYLLAGELPWLTVIPVVETPDDPSWVDEWYERSRVNIGFPADEMLFGTLAEVVGSHGAFENHQVLVCGSPAMVNATVDRLLATGTPPERIQFEGL</sequence>
<dbReference type="PROSITE" id="PS51384">
    <property type="entry name" value="FAD_FR"/>
    <property type="match status" value="1"/>
</dbReference>
<comment type="caution">
    <text evidence="6">The sequence shown here is derived from an EMBL/GenBank/DDBJ whole genome shotgun (WGS) entry which is preliminary data.</text>
</comment>
<keyword evidence="2" id="KW-0479">Metal-binding</keyword>
<evidence type="ECO:0000313" key="7">
    <source>
        <dbReference type="Proteomes" id="UP000247569"/>
    </source>
</evidence>
<dbReference type="PANTHER" id="PTHR47354">
    <property type="entry name" value="NADH OXIDOREDUCTASE HCR"/>
    <property type="match status" value="1"/>
</dbReference>
<dbReference type="InterPro" id="IPR008333">
    <property type="entry name" value="Cbr1-like_FAD-bd_dom"/>
</dbReference>
<dbReference type="PRINTS" id="PR00410">
    <property type="entry name" value="PHEHYDRXLASE"/>
</dbReference>
<dbReference type="AlphaFoldDB" id="A0A318KFF2"/>
<accession>A0A318KFF2</accession>
<keyword evidence="3" id="KW-0411">Iron-sulfur</keyword>
<evidence type="ECO:0000259" key="5">
    <source>
        <dbReference type="PROSITE" id="PS51384"/>
    </source>
</evidence>
<dbReference type="GO" id="GO:0051537">
    <property type="term" value="F:2 iron, 2 sulfur cluster binding"/>
    <property type="evidence" value="ECO:0007669"/>
    <property type="project" value="UniProtKB-KW"/>
</dbReference>
<dbReference type="SUPFAM" id="SSF63380">
    <property type="entry name" value="Riboflavin synthase domain-like"/>
    <property type="match status" value="1"/>
</dbReference>
<proteinExistence type="predicted"/>
<dbReference type="InterPro" id="IPR039261">
    <property type="entry name" value="FNR_nucleotide-bd"/>
</dbReference>
<evidence type="ECO:0000256" key="2">
    <source>
        <dbReference type="ARBA" id="ARBA00022714"/>
    </source>
</evidence>
<keyword evidence="7" id="KW-1185">Reference proteome</keyword>
<protein>
    <submittedName>
        <fullName evidence="6">NAD(P)H-flavin reductase</fullName>
    </submittedName>
</protein>
<dbReference type="Gene3D" id="3.40.50.80">
    <property type="entry name" value="Nucleotide-binding domain of ferredoxin-NADP reductase (FNR) module"/>
    <property type="match status" value="1"/>
</dbReference>
<evidence type="ECO:0000313" key="6">
    <source>
        <dbReference type="EMBL" id="PXX65293.1"/>
    </source>
</evidence>
<dbReference type="InterPro" id="IPR050415">
    <property type="entry name" value="MRET"/>
</dbReference>
<evidence type="ECO:0000256" key="4">
    <source>
        <dbReference type="SAM" id="MobiDB-lite"/>
    </source>
</evidence>
<reference evidence="6 7" key="1">
    <citation type="submission" date="2018-05" db="EMBL/GenBank/DDBJ databases">
        <title>Genomic Encyclopedia of Type Strains, Phase IV (KMG-IV): sequencing the most valuable type-strain genomes for metagenomic binning, comparative biology and taxonomic classification.</title>
        <authorList>
            <person name="Goeker M."/>
        </authorList>
    </citation>
    <scope>NUCLEOTIDE SEQUENCE [LARGE SCALE GENOMIC DNA]</scope>
    <source>
        <strain evidence="6 7">DSM 44704</strain>
    </source>
</reference>
<dbReference type="InterPro" id="IPR017927">
    <property type="entry name" value="FAD-bd_FR_type"/>
</dbReference>
<dbReference type="PANTHER" id="PTHR47354:SF5">
    <property type="entry name" value="PROTEIN RFBI"/>
    <property type="match status" value="1"/>
</dbReference>
<dbReference type="CDD" id="cd06187">
    <property type="entry name" value="O2ase_reductase_like"/>
    <property type="match status" value="1"/>
</dbReference>
<feature type="domain" description="FAD-binding FR-type" evidence="5">
    <location>
        <begin position="37"/>
        <end position="136"/>
    </location>
</feature>
<feature type="compositionally biased region" description="Gly residues" evidence="4">
    <location>
        <begin position="1"/>
        <end position="22"/>
    </location>
</feature>
<evidence type="ECO:0000256" key="1">
    <source>
        <dbReference type="ARBA" id="ARBA00001974"/>
    </source>
</evidence>
<gene>
    <name evidence="6" type="ORF">DFR70_104356</name>
</gene>
<dbReference type="RefSeq" id="WP_246002884.1">
    <property type="nucleotide sequence ID" value="NZ_QJKF01000004.1"/>
</dbReference>
<dbReference type="Pfam" id="PF00175">
    <property type="entry name" value="NAD_binding_1"/>
    <property type="match status" value="1"/>
</dbReference>
<dbReference type="InterPro" id="IPR017938">
    <property type="entry name" value="Riboflavin_synthase-like_b-brl"/>
</dbReference>
<dbReference type="Proteomes" id="UP000247569">
    <property type="component" value="Unassembled WGS sequence"/>
</dbReference>
<keyword evidence="2" id="KW-0001">2Fe-2S</keyword>
<dbReference type="Gene3D" id="2.40.30.10">
    <property type="entry name" value="Translation factors"/>
    <property type="match status" value="1"/>
</dbReference>
<dbReference type="Pfam" id="PF00970">
    <property type="entry name" value="FAD_binding_6"/>
    <property type="match status" value="1"/>
</dbReference>
<dbReference type="EMBL" id="QJKF01000004">
    <property type="protein sequence ID" value="PXX65293.1"/>
    <property type="molecule type" value="Genomic_DNA"/>
</dbReference>
<name>A0A318KFF2_9NOCA</name>
<dbReference type="SUPFAM" id="SSF52343">
    <property type="entry name" value="Ferredoxin reductase-like, C-terminal NADP-linked domain"/>
    <property type="match status" value="1"/>
</dbReference>
<organism evidence="6 7">
    <name type="scientific">Nocardia tenerifensis</name>
    <dbReference type="NCBI Taxonomy" id="228006"/>
    <lineage>
        <taxon>Bacteria</taxon>
        <taxon>Bacillati</taxon>
        <taxon>Actinomycetota</taxon>
        <taxon>Actinomycetes</taxon>
        <taxon>Mycobacteriales</taxon>
        <taxon>Nocardiaceae</taxon>
        <taxon>Nocardia</taxon>
    </lineage>
</organism>
<feature type="region of interest" description="Disordered" evidence="4">
    <location>
        <begin position="1"/>
        <end position="35"/>
    </location>
</feature>